<sequence length="95" mass="10893">MLLLLLLLLLLLAERLQHLVGNRGWLLYRRRIELKVHIVEVFLTVLQRRFFLLLIIIARHCQQDGSGRGGSLAQTGAAQKGRRATRGTIQPTTRR</sequence>
<evidence type="ECO:0000256" key="1">
    <source>
        <dbReference type="SAM" id="MobiDB-lite"/>
    </source>
</evidence>
<accession>A0A2M4C972</accession>
<protein>
    <submittedName>
        <fullName evidence="3">Putative secreted protein</fullName>
    </submittedName>
</protein>
<dbReference type="EMBL" id="GGFJ01012755">
    <property type="protein sequence ID" value="MBW61896.1"/>
    <property type="molecule type" value="Transcribed_RNA"/>
</dbReference>
<feature type="signal peptide" evidence="2">
    <location>
        <begin position="1"/>
        <end position="18"/>
    </location>
</feature>
<evidence type="ECO:0000256" key="2">
    <source>
        <dbReference type="SAM" id="SignalP"/>
    </source>
</evidence>
<evidence type="ECO:0000313" key="3">
    <source>
        <dbReference type="EMBL" id="MBW61896.1"/>
    </source>
</evidence>
<reference evidence="3" key="1">
    <citation type="submission" date="2018-01" db="EMBL/GenBank/DDBJ databases">
        <title>An insight into the sialome of Amazonian anophelines.</title>
        <authorList>
            <person name="Ribeiro J.M."/>
            <person name="Scarpassa V."/>
            <person name="Calvo E."/>
        </authorList>
    </citation>
    <scope>NUCLEOTIDE SEQUENCE</scope>
    <source>
        <tissue evidence="3">Salivary glands</tissue>
    </source>
</reference>
<feature type="region of interest" description="Disordered" evidence="1">
    <location>
        <begin position="63"/>
        <end position="95"/>
    </location>
</feature>
<organism evidence="3">
    <name type="scientific">Anopheles marajoara</name>
    <dbReference type="NCBI Taxonomy" id="58244"/>
    <lineage>
        <taxon>Eukaryota</taxon>
        <taxon>Metazoa</taxon>
        <taxon>Ecdysozoa</taxon>
        <taxon>Arthropoda</taxon>
        <taxon>Hexapoda</taxon>
        <taxon>Insecta</taxon>
        <taxon>Pterygota</taxon>
        <taxon>Neoptera</taxon>
        <taxon>Endopterygota</taxon>
        <taxon>Diptera</taxon>
        <taxon>Nematocera</taxon>
        <taxon>Culicoidea</taxon>
        <taxon>Culicidae</taxon>
        <taxon>Anophelinae</taxon>
        <taxon>Anopheles</taxon>
    </lineage>
</organism>
<proteinExistence type="predicted"/>
<name>A0A2M4C972_9DIPT</name>
<feature type="chain" id="PRO_5014701656" evidence="2">
    <location>
        <begin position="19"/>
        <end position="95"/>
    </location>
</feature>
<keyword evidence="2" id="KW-0732">Signal</keyword>
<dbReference type="AlphaFoldDB" id="A0A2M4C972"/>